<feature type="domain" description="Glycosyltransferase subfamily 4-like N-terminal" evidence="2">
    <location>
        <begin position="16"/>
        <end position="172"/>
    </location>
</feature>
<evidence type="ECO:0000259" key="1">
    <source>
        <dbReference type="Pfam" id="PF00534"/>
    </source>
</evidence>
<dbReference type="EMBL" id="BSPB01000007">
    <property type="protein sequence ID" value="GLS13869.1"/>
    <property type="molecule type" value="Genomic_DNA"/>
</dbReference>
<evidence type="ECO:0000313" key="4">
    <source>
        <dbReference type="Proteomes" id="UP001156903"/>
    </source>
</evidence>
<reference evidence="4" key="1">
    <citation type="journal article" date="2019" name="Int. J. Syst. Evol. Microbiol.">
        <title>The Global Catalogue of Microorganisms (GCM) 10K type strain sequencing project: providing services to taxonomists for standard genome sequencing and annotation.</title>
        <authorList>
            <consortium name="The Broad Institute Genomics Platform"/>
            <consortium name="The Broad Institute Genome Sequencing Center for Infectious Disease"/>
            <person name="Wu L."/>
            <person name="Ma J."/>
        </authorList>
    </citation>
    <scope>NUCLEOTIDE SEQUENCE [LARGE SCALE GENOMIC DNA]</scope>
    <source>
        <strain evidence="4">NBRC 109341</strain>
    </source>
</reference>
<dbReference type="PANTHER" id="PTHR12526:SF627">
    <property type="entry name" value="D-RHAMNOSYLTRANSFERASE WBPZ"/>
    <property type="match status" value="1"/>
</dbReference>
<protein>
    <submittedName>
        <fullName evidence="3">Glycosyl transferase family 1</fullName>
    </submittedName>
</protein>
<organism evidence="3 4">
    <name type="scientific">Hydrogenophaga electricum</name>
    <dbReference type="NCBI Taxonomy" id="1230953"/>
    <lineage>
        <taxon>Bacteria</taxon>
        <taxon>Pseudomonadati</taxon>
        <taxon>Pseudomonadota</taxon>
        <taxon>Betaproteobacteria</taxon>
        <taxon>Burkholderiales</taxon>
        <taxon>Comamonadaceae</taxon>
        <taxon>Hydrogenophaga</taxon>
    </lineage>
</organism>
<accession>A0ABQ6C140</accession>
<dbReference type="GO" id="GO:0016740">
    <property type="term" value="F:transferase activity"/>
    <property type="evidence" value="ECO:0007669"/>
    <property type="project" value="UniProtKB-KW"/>
</dbReference>
<dbReference type="Pfam" id="PF00534">
    <property type="entry name" value="Glycos_transf_1"/>
    <property type="match status" value="1"/>
</dbReference>
<feature type="domain" description="Glycosyl transferase family 1" evidence="1">
    <location>
        <begin position="196"/>
        <end position="351"/>
    </location>
</feature>
<proteinExistence type="predicted"/>
<name>A0ABQ6C140_9BURK</name>
<dbReference type="InterPro" id="IPR001296">
    <property type="entry name" value="Glyco_trans_1"/>
</dbReference>
<dbReference type="PANTHER" id="PTHR12526">
    <property type="entry name" value="GLYCOSYLTRANSFERASE"/>
    <property type="match status" value="1"/>
</dbReference>
<evidence type="ECO:0000259" key="2">
    <source>
        <dbReference type="Pfam" id="PF13579"/>
    </source>
</evidence>
<dbReference type="SUPFAM" id="SSF53756">
    <property type="entry name" value="UDP-Glycosyltransferase/glycogen phosphorylase"/>
    <property type="match status" value="1"/>
</dbReference>
<keyword evidence="4" id="KW-1185">Reference proteome</keyword>
<dbReference type="Proteomes" id="UP001156903">
    <property type="component" value="Unassembled WGS sequence"/>
</dbReference>
<sequence length="375" mass="41040">MKVLHVYRTYYPDPPGGLQQAIRQIAAGCQTLGVESRIFTLSPQPQPPVIDRPEGAVHRARSYAAPASCDLGGPEAFWRYARNVRWADIVHLHYPWPFADLLDLLSPQGKPRVMTYHSDIVKQKVLGKLYHPLMRWTLGRMDAVVATSPRYAQTSPVLTRFVRPERLHAIPLCMADATAEPELAADTDILQRLSLQGRPYVMSLGVLRYYKGLHVLVEAARQIQGAVVLAGNGPEEAALRAQVAALGLDNVHFAGLVNESDKHTLLRHCTALALPSHLRSEAYGMVLLEAAMHGKPQVSCEIGSGTSWVNQDGVSGFVVPPEDPAALATALNRLLTQPALAHTLGAQARERYLRDFTPAAMAQAYRGLYETVAAG</sequence>
<gene>
    <name evidence="3" type="ORF">GCM10007935_12990</name>
</gene>
<dbReference type="Pfam" id="PF13579">
    <property type="entry name" value="Glyco_trans_4_4"/>
    <property type="match status" value="1"/>
</dbReference>
<evidence type="ECO:0000313" key="3">
    <source>
        <dbReference type="EMBL" id="GLS13869.1"/>
    </source>
</evidence>
<dbReference type="Gene3D" id="3.40.50.2000">
    <property type="entry name" value="Glycogen Phosphorylase B"/>
    <property type="match status" value="2"/>
</dbReference>
<dbReference type="RefSeq" id="WP_234266996.1">
    <property type="nucleotide sequence ID" value="NZ_BSPB01000007.1"/>
</dbReference>
<comment type="caution">
    <text evidence="3">The sequence shown here is derived from an EMBL/GenBank/DDBJ whole genome shotgun (WGS) entry which is preliminary data.</text>
</comment>
<keyword evidence="3" id="KW-0808">Transferase</keyword>
<dbReference type="InterPro" id="IPR028098">
    <property type="entry name" value="Glyco_trans_4-like_N"/>
</dbReference>